<reference evidence="2 3" key="1">
    <citation type="submission" date="2022-04" db="EMBL/GenBank/DDBJ databases">
        <authorList>
            <person name="Grouzdev D.S."/>
            <person name="Pantiukh K.S."/>
            <person name="Krutkina M.S."/>
        </authorList>
    </citation>
    <scope>NUCLEOTIDE SEQUENCE [LARGE SCALE GENOMIC DNA]</scope>
    <source>
        <strain evidence="2 3">6x-1</strain>
    </source>
</reference>
<accession>A0ABT0DBP0</accession>
<evidence type="ECO:0000313" key="3">
    <source>
        <dbReference type="Proteomes" id="UP001203284"/>
    </source>
</evidence>
<keyword evidence="1" id="KW-1133">Transmembrane helix</keyword>
<keyword evidence="1" id="KW-0812">Transmembrane</keyword>
<gene>
    <name evidence="2" type="ORF">MWN34_10710</name>
</gene>
<protein>
    <submittedName>
        <fullName evidence="2">Prepilin-type N-terminal cleavage/methylation domain-containing protein</fullName>
    </submittedName>
</protein>
<evidence type="ECO:0000256" key="1">
    <source>
        <dbReference type="SAM" id="Phobius"/>
    </source>
</evidence>
<organism evidence="2 3">
    <name type="scientific">Ancylobacter crimeensis</name>
    <dbReference type="NCBI Taxonomy" id="2579147"/>
    <lineage>
        <taxon>Bacteria</taxon>
        <taxon>Pseudomonadati</taxon>
        <taxon>Pseudomonadota</taxon>
        <taxon>Alphaproteobacteria</taxon>
        <taxon>Hyphomicrobiales</taxon>
        <taxon>Xanthobacteraceae</taxon>
        <taxon>Ancylobacter</taxon>
    </lineage>
</organism>
<sequence>MPSSHYNGFSLVELSIVLVILGLLTGGILVGQSLIRVAELRSVTADMSRYLSAFHAFRDRYMAAPGDMTNATQFWGSVTSDGASCPNGLGTGTHTCDGNGNNRLDTSDGVYYEGTRFWQHLANAGLIEGSYTGVVGTSPRFVIGENHPAGKLSNTAFRATAFGGATYGTGYTVVWGPQTNAGIGFFFGYGASATGPALAPQEAWNIDAKLDDGKPDFGTVQGGGENANSACYTAFPSPGDYNLTDSNVLCALTFTLARR</sequence>
<dbReference type="InterPro" id="IPR045584">
    <property type="entry name" value="Pilin-like"/>
</dbReference>
<evidence type="ECO:0000313" key="2">
    <source>
        <dbReference type="EMBL" id="MCK0197383.1"/>
    </source>
</evidence>
<feature type="transmembrane region" description="Helical" evidence="1">
    <location>
        <begin position="6"/>
        <end position="31"/>
    </location>
</feature>
<dbReference type="EMBL" id="JALKCH010000006">
    <property type="protein sequence ID" value="MCK0197383.1"/>
    <property type="molecule type" value="Genomic_DNA"/>
</dbReference>
<dbReference type="Pfam" id="PF07963">
    <property type="entry name" value="N_methyl"/>
    <property type="match status" value="1"/>
</dbReference>
<keyword evidence="3" id="KW-1185">Reference proteome</keyword>
<dbReference type="InterPro" id="IPR012902">
    <property type="entry name" value="N_methyl_site"/>
</dbReference>
<dbReference type="NCBIfam" id="TIGR02532">
    <property type="entry name" value="IV_pilin_GFxxxE"/>
    <property type="match status" value="1"/>
</dbReference>
<dbReference type="RefSeq" id="WP_247029099.1">
    <property type="nucleotide sequence ID" value="NZ_JALKCH010000006.1"/>
</dbReference>
<dbReference type="SUPFAM" id="SSF54523">
    <property type="entry name" value="Pili subunits"/>
    <property type="match status" value="1"/>
</dbReference>
<name>A0ABT0DBP0_9HYPH</name>
<proteinExistence type="predicted"/>
<dbReference type="Proteomes" id="UP001203284">
    <property type="component" value="Unassembled WGS sequence"/>
</dbReference>
<keyword evidence="1" id="KW-0472">Membrane</keyword>
<comment type="caution">
    <text evidence="2">The sequence shown here is derived from an EMBL/GenBank/DDBJ whole genome shotgun (WGS) entry which is preliminary data.</text>
</comment>